<dbReference type="Proteomes" id="UP000222831">
    <property type="component" value="Segment"/>
</dbReference>
<reference evidence="1 2" key="1">
    <citation type="submission" date="2016-12" db="EMBL/GenBank/DDBJ databases">
        <title>Characterization of two jumbo phages RP12 and RP31 infecting the phytopathogen Ralstonia solanacearum.</title>
        <authorList>
            <person name="Kawasaki T."/>
            <person name="Yoshikawa G."/>
            <person name="Ogata H."/>
            <person name="Yamada T."/>
        </authorList>
    </citation>
    <scope>NUCLEOTIDE SEQUENCE [LARGE SCALE GENOMIC DNA]</scope>
    <source>
        <strain evidence="1 2">RP12</strain>
    </source>
</reference>
<dbReference type="GeneID" id="40074465"/>
<accession>A0A1L7N181</accession>
<organism evidence="1 2">
    <name type="scientific">Ralstonia phage RP12</name>
    <dbReference type="NCBI Taxonomy" id="1923889"/>
    <lineage>
        <taxon>Viruses</taxon>
        <taxon>Duplodnaviria</taxon>
        <taxon>Heunggongvirae</taxon>
        <taxon>Uroviricota</taxon>
        <taxon>Caudoviricetes</taxon>
        <taxon>Chimalliviridae</taxon>
        <taxon>Ripduovirus</taxon>
        <taxon>Ripduovirus RP12</taxon>
    </lineage>
</organism>
<evidence type="ECO:0000313" key="1">
    <source>
        <dbReference type="EMBL" id="BAW19044.1"/>
    </source>
</evidence>
<dbReference type="RefSeq" id="YP_009598763.1">
    <property type="nucleotide sequence ID" value="NC_041911.1"/>
</dbReference>
<name>A0A1L7N181_9CAUD</name>
<dbReference type="EMBL" id="AP017924">
    <property type="protein sequence ID" value="BAW19044.1"/>
    <property type="molecule type" value="Genomic_DNA"/>
</dbReference>
<evidence type="ECO:0000313" key="2">
    <source>
        <dbReference type="Proteomes" id="UP000222831"/>
    </source>
</evidence>
<dbReference type="KEGG" id="vg:40074465"/>
<protein>
    <submittedName>
        <fullName evidence="1">Uncharacterized protein</fullName>
    </submittedName>
</protein>
<keyword evidence="2" id="KW-1185">Reference proteome</keyword>
<sequence length="184" mass="21035">MVVIDAHDVGKSREQVLLYLIFEATGQVIPLEKVKFGKPQEVDPRKDLDTDPNTFIPCQVDQQYDDRYWVKGSGFLYRRRCILNHVSNSDLHHVSPTHLPFKISDVLEQINRILPYPIAADDIIDYEYLTLDDVYKGLRLQAHPESLLWINGTTFKPNTEWLEGGPLIGNPDINGFNEYAAPAV</sequence>
<proteinExistence type="predicted"/>